<evidence type="ECO:0000256" key="2">
    <source>
        <dbReference type="SAM" id="Phobius"/>
    </source>
</evidence>
<gene>
    <name evidence="5" type="ORF">DW243_18910</name>
    <name evidence="4" type="ORF">DW812_08045</name>
    <name evidence="3" type="ORF">PNW85_18600</name>
</gene>
<reference evidence="6 7" key="1">
    <citation type="submission" date="2018-08" db="EMBL/GenBank/DDBJ databases">
        <title>A genome reference for cultivated species of the human gut microbiota.</title>
        <authorList>
            <person name="Zou Y."/>
            <person name="Xue W."/>
            <person name="Luo G."/>
        </authorList>
    </citation>
    <scope>NUCLEOTIDE SEQUENCE [LARGE SCALE GENOMIC DNA]</scope>
    <source>
        <strain evidence="5 6">AM21-18</strain>
        <strain evidence="4 7">AM32-6</strain>
    </source>
</reference>
<evidence type="ECO:0000313" key="4">
    <source>
        <dbReference type="EMBL" id="RHD06712.1"/>
    </source>
</evidence>
<sequence>MKKRIIIVIAAMVILCGILTGIGIILSDQKPEKQSEEKPEKVEQELEIKPKETQENTKQEMEERELESEPEKQEEEPLSMDLSGLNEDALSMMGISKREVADALRTWTQEHGFSSATGAQFLEPMLVRFSEEKYSMDCQLIFADGGNGIQPEDAQTKLTMDYFKEKKLLQIHK</sequence>
<organism evidence="4 7">
    <name type="scientific">Mediterraneibacter gnavus</name>
    <name type="common">Ruminococcus gnavus</name>
    <dbReference type="NCBI Taxonomy" id="33038"/>
    <lineage>
        <taxon>Bacteria</taxon>
        <taxon>Bacillati</taxon>
        <taxon>Bacillota</taxon>
        <taxon>Clostridia</taxon>
        <taxon>Lachnospirales</taxon>
        <taxon>Lachnospiraceae</taxon>
        <taxon>Mediterraneibacter</taxon>
    </lineage>
</organism>
<accession>A0A414D8F0</accession>
<keyword evidence="2" id="KW-0812">Transmembrane</keyword>
<evidence type="ECO:0000313" key="3">
    <source>
        <dbReference type="EMBL" id="MDB8688626.1"/>
    </source>
</evidence>
<dbReference type="EMBL" id="QRIS01000102">
    <property type="protein sequence ID" value="RHG76699.1"/>
    <property type="molecule type" value="Genomic_DNA"/>
</dbReference>
<feature type="compositionally biased region" description="Basic and acidic residues" evidence="1">
    <location>
        <begin position="29"/>
        <end position="71"/>
    </location>
</feature>
<reference evidence="3" key="2">
    <citation type="submission" date="2023-01" db="EMBL/GenBank/DDBJ databases">
        <title>Human gut microbiome strain richness.</title>
        <authorList>
            <person name="Chen-Liaw A."/>
        </authorList>
    </citation>
    <scope>NUCLEOTIDE SEQUENCE</scope>
    <source>
        <strain evidence="3">RTP21484st1_H11_RTP21484_190118</strain>
    </source>
</reference>
<dbReference type="EMBL" id="JAQMLA010000106">
    <property type="protein sequence ID" value="MDB8688626.1"/>
    <property type="molecule type" value="Genomic_DNA"/>
</dbReference>
<name>A0A414D8F0_MEDGN</name>
<proteinExistence type="predicted"/>
<feature type="region of interest" description="Disordered" evidence="1">
    <location>
        <begin position="28"/>
        <end position="83"/>
    </location>
</feature>
<evidence type="ECO:0000313" key="6">
    <source>
        <dbReference type="Proteomes" id="UP000283981"/>
    </source>
</evidence>
<dbReference type="Proteomes" id="UP000284472">
    <property type="component" value="Unassembled WGS sequence"/>
</dbReference>
<evidence type="ECO:0000313" key="5">
    <source>
        <dbReference type="EMBL" id="RHG76699.1"/>
    </source>
</evidence>
<keyword evidence="2" id="KW-1133">Transmembrane helix</keyword>
<dbReference type="RefSeq" id="WP_118014492.1">
    <property type="nucleotide sequence ID" value="NZ_AP031446.1"/>
</dbReference>
<dbReference type="Proteomes" id="UP000283981">
    <property type="component" value="Unassembled WGS sequence"/>
</dbReference>
<keyword evidence="2" id="KW-0472">Membrane</keyword>
<dbReference type="Proteomes" id="UP001212160">
    <property type="component" value="Unassembled WGS sequence"/>
</dbReference>
<protein>
    <submittedName>
        <fullName evidence="4">Uncharacterized protein</fullName>
    </submittedName>
</protein>
<dbReference type="AlphaFoldDB" id="A0A414D8F0"/>
<evidence type="ECO:0000256" key="1">
    <source>
        <dbReference type="SAM" id="MobiDB-lite"/>
    </source>
</evidence>
<dbReference type="EMBL" id="QSIR01000010">
    <property type="protein sequence ID" value="RHD06712.1"/>
    <property type="molecule type" value="Genomic_DNA"/>
</dbReference>
<comment type="caution">
    <text evidence="4">The sequence shown here is derived from an EMBL/GenBank/DDBJ whole genome shotgun (WGS) entry which is preliminary data.</text>
</comment>
<feature type="transmembrane region" description="Helical" evidence="2">
    <location>
        <begin position="5"/>
        <end position="26"/>
    </location>
</feature>
<evidence type="ECO:0000313" key="7">
    <source>
        <dbReference type="Proteomes" id="UP000284472"/>
    </source>
</evidence>